<name>A0AAD6HNA2_9EURO</name>
<dbReference type="InterPro" id="IPR015424">
    <property type="entry name" value="PyrdxlP-dep_Trfase"/>
</dbReference>
<dbReference type="GO" id="GO:0009074">
    <property type="term" value="P:aromatic amino acid family catabolic process"/>
    <property type="evidence" value="ECO:0007669"/>
    <property type="project" value="TreeGrafter"/>
</dbReference>
<organism evidence="6 7">
    <name type="scientific">Penicillium malachiteum</name>
    <dbReference type="NCBI Taxonomy" id="1324776"/>
    <lineage>
        <taxon>Eukaryota</taxon>
        <taxon>Fungi</taxon>
        <taxon>Dikarya</taxon>
        <taxon>Ascomycota</taxon>
        <taxon>Pezizomycotina</taxon>
        <taxon>Eurotiomycetes</taxon>
        <taxon>Eurotiomycetidae</taxon>
        <taxon>Eurotiales</taxon>
        <taxon>Aspergillaceae</taxon>
        <taxon>Penicillium</taxon>
    </lineage>
</organism>
<evidence type="ECO:0000313" key="6">
    <source>
        <dbReference type="EMBL" id="KAJ5727937.1"/>
    </source>
</evidence>
<dbReference type="SUPFAM" id="SSF53383">
    <property type="entry name" value="PLP-dependent transferases"/>
    <property type="match status" value="1"/>
</dbReference>
<dbReference type="Gene3D" id="3.40.640.10">
    <property type="entry name" value="Type I PLP-dependent aspartate aminotransferase-like (Major domain)"/>
    <property type="match status" value="2"/>
</dbReference>
<reference evidence="6" key="1">
    <citation type="journal article" date="2023" name="IMA Fungus">
        <title>Comparative genomic study of the Penicillium genus elucidates a diverse pangenome and 15 lateral gene transfer events.</title>
        <authorList>
            <person name="Petersen C."/>
            <person name="Sorensen T."/>
            <person name="Nielsen M.R."/>
            <person name="Sondergaard T.E."/>
            <person name="Sorensen J.L."/>
            <person name="Fitzpatrick D.A."/>
            <person name="Frisvad J.C."/>
            <person name="Nielsen K.L."/>
        </authorList>
    </citation>
    <scope>NUCLEOTIDE SEQUENCE</scope>
    <source>
        <strain evidence="6">IBT 17514</strain>
    </source>
</reference>
<accession>A0AAD6HNA2</accession>
<evidence type="ECO:0000256" key="3">
    <source>
        <dbReference type="ARBA" id="ARBA00022576"/>
    </source>
</evidence>
<keyword evidence="4" id="KW-0808">Transferase</keyword>
<dbReference type="GO" id="GO:0047536">
    <property type="term" value="F:2-aminoadipate transaminase activity"/>
    <property type="evidence" value="ECO:0007669"/>
    <property type="project" value="TreeGrafter"/>
</dbReference>
<dbReference type="PANTHER" id="PTHR42790:SF21">
    <property type="entry name" value="AROMATIC_AMINOADIPATE AMINOTRANSFERASE 1"/>
    <property type="match status" value="1"/>
</dbReference>
<comment type="caution">
    <text evidence="6">The sequence shown here is derived from an EMBL/GenBank/DDBJ whole genome shotgun (WGS) entry which is preliminary data.</text>
</comment>
<comment type="similarity">
    <text evidence="2">Belongs to the class-I pyridoxal-phosphate-dependent aminotransferase family.</text>
</comment>
<evidence type="ECO:0000256" key="5">
    <source>
        <dbReference type="ARBA" id="ARBA00022898"/>
    </source>
</evidence>
<evidence type="ECO:0000256" key="4">
    <source>
        <dbReference type="ARBA" id="ARBA00022679"/>
    </source>
</evidence>
<dbReference type="InterPro" id="IPR050859">
    <property type="entry name" value="Class-I_PLP-dep_aminotransf"/>
</dbReference>
<sequence>MQSLKRRQKILEIAEDHDLIIIEDHPYYFLRPGFCSKTEVSDISAGGVPSYLSLDTSGTNDSIIEKFLAYQEVSTVAVSGPVQMMLYKLLDERYLYLGDYGMFLWVELDWRKHPQLKDELSHEILGLTLLEIEDNILQLALEDGVQVTKGSLFHCSKKPTEELHFRMTFAAASEEDLTEGVKIFADSIKKEFCI</sequence>
<evidence type="ECO:0000256" key="1">
    <source>
        <dbReference type="ARBA" id="ARBA00001933"/>
    </source>
</evidence>
<evidence type="ECO:0000256" key="2">
    <source>
        <dbReference type="ARBA" id="ARBA00007441"/>
    </source>
</evidence>
<dbReference type="GO" id="GO:0019878">
    <property type="term" value="P:lysine biosynthetic process via aminoadipic acid"/>
    <property type="evidence" value="ECO:0007669"/>
    <property type="project" value="TreeGrafter"/>
</dbReference>
<dbReference type="PANTHER" id="PTHR42790">
    <property type="entry name" value="AMINOTRANSFERASE"/>
    <property type="match status" value="1"/>
</dbReference>
<gene>
    <name evidence="6" type="ORF">N7493_005757</name>
</gene>
<evidence type="ECO:0008006" key="8">
    <source>
        <dbReference type="Google" id="ProtNLM"/>
    </source>
</evidence>
<dbReference type="Proteomes" id="UP001215712">
    <property type="component" value="Unassembled WGS sequence"/>
</dbReference>
<comment type="cofactor">
    <cofactor evidence="1">
        <name>pyridoxal 5'-phosphate</name>
        <dbReference type="ChEBI" id="CHEBI:597326"/>
    </cofactor>
</comment>
<dbReference type="GO" id="GO:0008793">
    <property type="term" value="F:aromatic-amino-acid transaminase activity"/>
    <property type="evidence" value="ECO:0007669"/>
    <property type="project" value="TreeGrafter"/>
</dbReference>
<dbReference type="GO" id="GO:0006571">
    <property type="term" value="P:tyrosine biosynthetic process"/>
    <property type="evidence" value="ECO:0007669"/>
    <property type="project" value="TreeGrafter"/>
</dbReference>
<dbReference type="AlphaFoldDB" id="A0AAD6HNA2"/>
<reference evidence="6" key="2">
    <citation type="submission" date="2023-01" db="EMBL/GenBank/DDBJ databases">
        <authorList>
            <person name="Petersen C."/>
        </authorList>
    </citation>
    <scope>NUCLEOTIDE SEQUENCE</scope>
    <source>
        <strain evidence="6">IBT 17514</strain>
    </source>
</reference>
<keyword evidence="7" id="KW-1185">Reference proteome</keyword>
<evidence type="ECO:0000313" key="7">
    <source>
        <dbReference type="Proteomes" id="UP001215712"/>
    </source>
</evidence>
<keyword evidence="5" id="KW-0663">Pyridoxal phosphate</keyword>
<protein>
    <recommendedName>
        <fullName evidence="8">Aminotransferase class I/classII domain-containing protein</fullName>
    </recommendedName>
</protein>
<dbReference type="InterPro" id="IPR015421">
    <property type="entry name" value="PyrdxlP-dep_Trfase_major"/>
</dbReference>
<dbReference type="EMBL" id="JAQJAN010000006">
    <property type="protein sequence ID" value="KAJ5727937.1"/>
    <property type="molecule type" value="Genomic_DNA"/>
</dbReference>
<keyword evidence="3" id="KW-0032">Aminotransferase</keyword>
<proteinExistence type="inferred from homology"/>